<reference evidence="1 2" key="1">
    <citation type="journal article" date="2014" name="PLoS ONE">
        <title>Genome Sequence of Candidatus Nitrososphaera evergladensis from Group I.1b Enriched from Everglades Soil Reveals Novel Genomic Features of the Ammonia-Oxidizing Archaea.</title>
        <authorList>
            <person name="Zhalnina K.V."/>
            <person name="Dias R."/>
            <person name="Leonard M.T."/>
            <person name="Dorr de Quadros P."/>
            <person name="Camargo F.A."/>
            <person name="Drew J.C."/>
            <person name="Farmerie W.G."/>
            <person name="Daroub S.H."/>
            <person name="Triplett E.W."/>
        </authorList>
    </citation>
    <scope>NUCLEOTIDE SEQUENCE [LARGE SCALE GENOMIC DNA]</scope>
    <source>
        <strain evidence="1 2">SR1</strain>
    </source>
</reference>
<sequence length="185" mass="20628">MMRKSSIIPVVGLVLLTSLPLAAPGVGTTSYNHAAIAIIQSPIRSLHTTKMMISNETAAQIVADSHLPGIQNDTVARTVGFDFWQYNGTIPWGNDTRPDYIVYEANPETLSVNRTHTLAFISYAGDHAFLMPKNDTSDKYVWVVRDFRSNERYAYFLHRDFYLYFVDAFSGKILAYGCASCGVCT</sequence>
<name>A0A075MXQ1_9ARCH</name>
<dbReference type="KEGG" id="nev:NTE_03359"/>
<evidence type="ECO:0000313" key="2">
    <source>
        <dbReference type="Proteomes" id="UP000028194"/>
    </source>
</evidence>
<dbReference type="Proteomes" id="UP000028194">
    <property type="component" value="Chromosome"/>
</dbReference>
<gene>
    <name evidence="1" type="ORF">NTE_03359</name>
</gene>
<evidence type="ECO:0000313" key="1">
    <source>
        <dbReference type="EMBL" id="AIF85387.1"/>
    </source>
</evidence>
<proteinExistence type="predicted"/>
<dbReference type="AlphaFoldDB" id="A0A075MXQ1"/>
<keyword evidence="2" id="KW-1185">Reference proteome</keyword>
<dbReference type="HOGENOM" id="CLU_1458139_0_0_2"/>
<dbReference type="STRING" id="1459636.NTE_03359"/>
<organism evidence="1 2">
    <name type="scientific">Candidatus Nitrososphaera evergladensis SR1</name>
    <dbReference type="NCBI Taxonomy" id="1459636"/>
    <lineage>
        <taxon>Archaea</taxon>
        <taxon>Nitrososphaerota</taxon>
        <taxon>Nitrososphaeria</taxon>
        <taxon>Nitrososphaerales</taxon>
        <taxon>Nitrososphaeraceae</taxon>
        <taxon>Nitrososphaera</taxon>
    </lineage>
</organism>
<accession>A0A075MXQ1</accession>
<dbReference type="EMBL" id="CP007174">
    <property type="protein sequence ID" value="AIF85387.1"/>
    <property type="molecule type" value="Genomic_DNA"/>
</dbReference>
<protein>
    <submittedName>
        <fullName evidence="1">Uncharacterized protein</fullName>
    </submittedName>
</protein>